<organism evidence="17 18">
    <name type="scientific">Tetrahymena thermophila (strain SB210)</name>
    <dbReference type="NCBI Taxonomy" id="312017"/>
    <lineage>
        <taxon>Eukaryota</taxon>
        <taxon>Sar</taxon>
        <taxon>Alveolata</taxon>
        <taxon>Ciliophora</taxon>
        <taxon>Intramacronucleata</taxon>
        <taxon>Oligohymenophorea</taxon>
        <taxon>Hymenostomatida</taxon>
        <taxon>Tetrahymenina</taxon>
        <taxon>Tetrahymenidae</taxon>
        <taxon>Tetrahymena</taxon>
    </lineage>
</organism>
<comment type="subcellular location">
    <subcellularLocation>
        <location evidence="16">Membrane</location>
        <topology evidence="16">Multi-pass membrane protein</topology>
    </subcellularLocation>
    <subcellularLocation>
        <location evidence="1">Mitochondrion inner membrane</location>
        <topology evidence="1">Multi-pass membrane protein</topology>
    </subcellularLocation>
</comment>
<dbReference type="Proteomes" id="UP000009168">
    <property type="component" value="Unassembled WGS sequence"/>
</dbReference>
<evidence type="ECO:0000256" key="3">
    <source>
        <dbReference type="ARBA" id="ARBA00011245"/>
    </source>
</evidence>
<dbReference type="InterPro" id="IPR002067">
    <property type="entry name" value="MCP"/>
</dbReference>
<keyword evidence="11 14" id="KW-0472">Membrane</keyword>
<dbReference type="EMBL" id="GG662720">
    <property type="protein sequence ID" value="EAR86599.1"/>
    <property type="molecule type" value="Genomic_DNA"/>
</dbReference>
<feature type="transmembrane region" description="Helical" evidence="16">
    <location>
        <begin position="177"/>
        <end position="199"/>
    </location>
</feature>
<dbReference type="PRINTS" id="PR00926">
    <property type="entry name" value="MITOCARRIER"/>
</dbReference>
<keyword evidence="9 16" id="KW-1133">Transmembrane helix</keyword>
<protein>
    <recommendedName>
        <fullName evidence="16">ADP/ATP translocase</fullName>
    </recommendedName>
    <alternativeName>
        <fullName evidence="16">ADP,ATP carrier protein</fullName>
    </alternativeName>
</protein>
<evidence type="ECO:0000256" key="7">
    <source>
        <dbReference type="ARBA" id="ARBA00022737"/>
    </source>
</evidence>
<evidence type="ECO:0000256" key="1">
    <source>
        <dbReference type="ARBA" id="ARBA00004448"/>
    </source>
</evidence>
<dbReference type="HOGENOM" id="CLU_015166_12_0_1"/>
<evidence type="ECO:0000256" key="11">
    <source>
        <dbReference type="ARBA" id="ARBA00023136"/>
    </source>
</evidence>
<dbReference type="PANTHER" id="PTHR45635">
    <property type="entry name" value="ADP,ATP CARRIER PROTEIN 1-RELATED-RELATED"/>
    <property type="match status" value="1"/>
</dbReference>
<evidence type="ECO:0000256" key="2">
    <source>
        <dbReference type="ARBA" id="ARBA00006375"/>
    </source>
</evidence>
<dbReference type="InParanoid" id="Q22M56"/>
<keyword evidence="7" id="KW-0677">Repeat</keyword>
<feature type="repeat" description="Solcar" evidence="14">
    <location>
        <begin position="217"/>
        <end position="299"/>
    </location>
</feature>
<dbReference type="GO" id="GO:0140021">
    <property type="term" value="P:mitochondrial ADP transmembrane transport"/>
    <property type="evidence" value="ECO:0007669"/>
    <property type="project" value="InterPro"/>
</dbReference>
<dbReference type="GO" id="GO:0005471">
    <property type="term" value="F:ATP:ADP antiporter activity"/>
    <property type="evidence" value="ECO:0007669"/>
    <property type="project" value="UniProtKB-UniRule"/>
</dbReference>
<feature type="repeat" description="Solcar" evidence="14">
    <location>
        <begin position="10"/>
        <end position="103"/>
    </location>
</feature>
<feature type="transmembrane region" description="Helical" evidence="16">
    <location>
        <begin position="219"/>
        <end position="236"/>
    </location>
</feature>
<dbReference type="Pfam" id="PF00153">
    <property type="entry name" value="Mito_carr"/>
    <property type="match status" value="3"/>
</dbReference>
<feature type="repeat" description="Solcar" evidence="14">
    <location>
        <begin position="115"/>
        <end position="206"/>
    </location>
</feature>
<proteinExistence type="inferred from homology"/>
<comment type="similarity">
    <text evidence="2 15">Belongs to the mitochondrial carrier (TC 2.A.29) family.</text>
</comment>
<dbReference type="OrthoDB" id="6703404at2759"/>
<dbReference type="Gene3D" id="1.50.40.10">
    <property type="entry name" value="Mitochondrial carrier domain"/>
    <property type="match status" value="1"/>
</dbReference>
<dbReference type="GeneID" id="7840502"/>
<dbReference type="STRING" id="312017.Q22M56"/>
<dbReference type="AlphaFoldDB" id="Q22M56"/>
<keyword evidence="5" id="KW-0050">Antiport</keyword>
<dbReference type="PANTHER" id="PTHR45635:SF14">
    <property type="entry name" value="ADP_ATP TRANSLOCASE"/>
    <property type="match status" value="1"/>
</dbReference>
<dbReference type="PROSITE" id="PS50920">
    <property type="entry name" value="SOLCAR"/>
    <property type="match status" value="3"/>
</dbReference>
<sequence>MNKQQNQQVYDFFVDFMTGGISASISKTIASPIEVVKMRIQLMDEMVKQGKLDKAYNNIYDCSKQIYQKEGIAGFWKGNYTNIVRYFPTQAFNFAFKDKFKKMFNKNKEKDGYYQWLAANMASGGLAGSASLAITYSLDYARTKLTNDTKNPKNGNKQYSGLIDVYRQTLKTDGFVGLYRGFVISCLGIVIYRGLYFGLYDSIKPMLPEKYKNDFKSNFALGWVVTILAGLSSYPIDTIRRRMMMTSGTLIKYRGSLDCAKQIYLNEGMKSFFKGAGANVIRGIASAGAISGYDQIQRLLGIQQSTSSSVY</sequence>
<comment type="function">
    <text evidence="13">ADP:ATP antiporter that mediates import of ADP into the mitochondrial matrix for ATP synthesis, and export of ATP out to fuel the cell. Cycles between the cytoplasmic-open state (c-state) and the matrix-open state (m-state): operates by the alternating access mechanism with a single substrate-binding site intermittently exposed to either the cytosolic (c-state) or matrix (m-state) side of the inner mitochondrial membrane.</text>
</comment>
<dbReference type="KEGG" id="tet:TTHERM_00037640"/>
<dbReference type="InterPro" id="IPR002113">
    <property type="entry name" value="ADT_euk_type"/>
</dbReference>
<comment type="function">
    <text evidence="16">Catalyzes the exchange of ADP and ATP across the membrane.</text>
</comment>
<keyword evidence="6 14" id="KW-0812">Transmembrane</keyword>
<dbReference type="SUPFAM" id="SSF103506">
    <property type="entry name" value="Mitochondrial carrier"/>
    <property type="match status" value="1"/>
</dbReference>
<comment type="catalytic activity">
    <reaction evidence="12">
        <text>ADP(in) + ATP(out) = ADP(out) + ATP(in)</text>
        <dbReference type="Rhea" id="RHEA:34999"/>
        <dbReference type="ChEBI" id="CHEBI:30616"/>
        <dbReference type="ChEBI" id="CHEBI:456216"/>
    </reaction>
    <physiologicalReaction direction="left-to-right" evidence="12">
        <dbReference type="Rhea" id="RHEA:35000"/>
    </physiologicalReaction>
</comment>
<comment type="caution">
    <text evidence="16">Lacks conserved residue(s) required for the propagation of feature annotation.</text>
</comment>
<dbReference type="InterPro" id="IPR023395">
    <property type="entry name" value="MCP_dom_sf"/>
</dbReference>
<name>Q22M56_TETTS</name>
<accession>Q22M56</accession>
<dbReference type="RefSeq" id="XP_977164.1">
    <property type="nucleotide sequence ID" value="XM_972071.2"/>
</dbReference>
<evidence type="ECO:0000256" key="16">
    <source>
        <dbReference type="RuleBase" id="RU368008"/>
    </source>
</evidence>
<keyword evidence="10" id="KW-0496">Mitochondrion</keyword>
<dbReference type="eggNOG" id="KOG0749">
    <property type="taxonomic scope" value="Eukaryota"/>
</dbReference>
<keyword evidence="4 15" id="KW-0813">Transport</keyword>
<keyword evidence="18" id="KW-1185">Reference proteome</keyword>
<evidence type="ECO:0000256" key="4">
    <source>
        <dbReference type="ARBA" id="ARBA00022448"/>
    </source>
</evidence>
<evidence type="ECO:0000256" key="15">
    <source>
        <dbReference type="RuleBase" id="RU000488"/>
    </source>
</evidence>
<dbReference type="GO" id="GO:0005743">
    <property type="term" value="C:mitochondrial inner membrane"/>
    <property type="evidence" value="ECO:0007669"/>
    <property type="project" value="UniProtKB-SubCell"/>
</dbReference>
<evidence type="ECO:0000256" key="8">
    <source>
        <dbReference type="ARBA" id="ARBA00022792"/>
    </source>
</evidence>
<dbReference type="OMA" id="CFARTLK"/>
<evidence type="ECO:0000256" key="9">
    <source>
        <dbReference type="ARBA" id="ARBA00022989"/>
    </source>
</evidence>
<evidence type="ECO:0000256" key="5">
    <source>
        <dbReference type="ARBA" id="ARBA00022449"/>
    </source>
</evidence>
<evidence type="ECO:0000256" key="10">
    <source>
        <dbReference type="ARBA" id="ARBA00023128"/>
    </source>
</evidence>
<evidence type="ECO:0000256" key="6">
    <source>
        <dbReference type="ARBA" id="ARBA00022692"/>
    </source>
</evidence>
<evidence type="ECO:0000313" key="18">
    <source>
        <dbReference type="Proteomes" id="UP000009168"/>
    </source>
</evidence>
<reference evidence="18" key="1">
    <citation type="journal article" date="2006" name="PLoS Biol.">
        <title>Macronuclear genome sequence of the ciliate Tetrahymena thermophila, a model eukaryote.</title>
        <authorList>
            <person name="Eisen J.A."/>
            <person name="Coyne R.S."/>
            <person name="Wu M."/>
            <person name="Wu D."/>
            <person name="Thiagarajan M."/>
            <person name="Wortman J.R."/>
            <person name="Badger J.H."/>
            <person name="Ren Q."/>
            <person name="Amedeo P."/>
            <person name="Jones K.M."/>
            <person name="Tallon L.J."/>
            <person name="Delcher A.L."/>
            <person name="Salzberg S.L."/>
            <person name="Silva J.C."/>
            <person name="Haas B.J."/>
            <person name="Majoros W.H."/>
            <person name="Farzad M."/>
            <person name="Carlton J.M."/>
            <person name="Smith R.K. Jr."/>
            <person name="Garg J."/>
            <person name="Pearlman R.E."/>
            <person name="Karrer K.M."/>
            <person name="Sun L."/>
            <person name="Manning G."/>
            <person name="Elde N.C."/>
            <person name="Turkewitz A.P."/>
            <person name="Asai D.J."/>
            <person name="Wilkes D.E."/>
            <person name="Wang Y."/>
            <person name="Cai H."/>
            <person name="Collins K."/>
            <person name="Stewart B.A."/>
            <person name="Lee S.R."/>
            <person name="Wilamowska K."/>
            <person name="Weinberg Z."/>
            <person name="Ruzzo W.L."/>
            <person name="Wloga D."/>
            <person name="Gaertig J."/>
            <person name="Frankel J."/>
            <person name="Tsao C.-C."/>
            <person name="Gorovsky M.A."/>
            <person name="Keeling P.J."/>
            <person name="Waller R.F."/>
            <person name="Patron N.J."/>
            <person name="Cherry J.M."/>
            <person name="Stover N.A."/>
            <person name="Krieger C.J."/>
            <person name="del Toro C."/>
            <person name="Ryder H.F."/>
            <person name="Williamson S.C."/>
            <person name="Barbeau R.A."/>
            <person name="Hamilton E.P."/>
            <person name="Orias E."/>
        </authorList>
    </citation>
    <scope>NUCLEOTIDE SEQUENCE [LARGE SCALE GENOMIC DNA]</scope>
    <source>
        <strain evidence="18">SB210</strain>
    </source>
</reference>
<gene>
    <name evidence="17" type="ORF">TTHERM_00037640</name>
</gene>
<comment type="subunit">
    <text evidence="3 16">Monomer.</text>
</comment>
<evidence type="ECO:0000256" key="13">
    <source>
        <dbReference type="ARBA" id="ARBA00045250"/>
    </source>
</evidence>
<keyword evidence="8" id="KW-0999">Mitochondrion inner membrane</keyword>
<evidence type="ECO:0000256" key="14">
    <source>
        <dbReference type="PROSITE-ProRule" id="PRU00282"/>
    </source>
</evidence>
<dbReference type="GO" id="GO:1990544">
    <property type="term" value="P:mitochondrial ATP transmembrane transport"/>
    <property type="evidence" value="ECO:0007669"/>
    <property type="project" value="InterPro"/>
</dbReference>
<evidence type="ECO:0000256" key="12">
    <source>
        <dbReference type="ARBA" id="ARBA00024143"/>
    </source>
</evidence>
<dbReference type="InterPro" id="IPR018108">
    <property type="entry name" value="MCP_transmembrane"/>
</dbReference>
<evidence type="ECO:0000313" key="17">
    <source>
        <dbReference type="EMBL" id="EAR86599.1"/>
    </source>
</evidence>
<dbReference type="PRINTS" id="PR00927">
    <property type="entry name" value="ADPTRNSLCASE"/>
</dbReference>